<proteinExistence type="inferred from homology"/>
<evidence type="ECO:0000313" key="5">
    <source>
        <dbReference type="EMBL" id="QIK41573.1"/>
    </source>
</evidence>
<dbReference type="Gene3D" id="2.30.38.10">
    <property type="entry name" value="Luciferase, Domain 3"/>
    <property type="match status" value="1"/>
</dbReference>
<dbReference type="Proteomes" id="UP000500791">
    <property type="component" value="Chromosome"/>
</dbReference>
<dbReference type="InterPro" id="IPR000873">
    <property type="entry name" value="AMP-dep_synth/lig_dom"/>
</dbReference>
<keyword evidence="6" id="KW-1185">Reference proteome</keyword>
<dbReference type="InterPro" id="IPR025110">
    <property type="entry name" value="AMP-bd_C"/>
</dbReference>
<reference evidence="5 6" key="1">
    <citation type="submission" date="2020-03" db="EMBL/GenBank/DDBJ databases">
        <title>Complete genome sequence of Monaibacterium sp. ALG8 with diverse plasmids.</title>
        <authorList>
            <person name="Sun C."/>
        </authorList>
    </citation>
    <scope>NUCLEOTIDE SEQUENCE [LARGE SCALE GENOMIC DNA]</scope>
    <source>
        <strain evidence="5 6">ALG8</strain>
    </source>
</reference>
<dbReference type="GO" id="GO:0006631">
    <property type="term" value="P:fatty acid metabolic process"/>
    <property type="evidence" value="ECO:0007669"/>
    <property type="project" value="TreeGrafter"/>
</dbReference>
<dbReference type="GO" id="GO:0031956">
    <property type="term" value="F:medium-chain fatty acid-CoA ligase activity"/>
    <property type="evidence" value="ECO:0007669"/>
    <property type="project" value="TreeGrafter"/>
</dbReference>
<accession>A0A6G7VNB0</accession>
<sequence>MSEMSFGSEQMDSRAAEYRQLGYWKDRLLIDYIDEHAGNVPDKVAIADNRSSLTYSQLVQKTENLAAALLKLGIKTGDVVAVQSPNWAELPIAHLALDRIGAVFLPIHDGFRSEEMTLVLGASKAVALILPTTYRDFDYRALVDSIAPDLPALQHRIVLRGEPRGTELSFDALCSDDAWRDDKGQAWLRQHQVSANTPLQIMVSSGTTSIPKCSIYSDNCMAFKLLSQYGSVATQMTDKDIGAAIAPAGTGATGYNYPIIAPLLHGGSTVLLEHWNGKHPEESFALIEKHRCTFAVVIPTQLVKMIRSPLVGEYDLSSLRFISNAGAKLESSDAETAEEIFSCPVQTIYCATDSGVPTMTRTADPAEKRRTAGHVLPGEELKIMREDGSAAPDGEAGEVLWRGANSSYGYLTGNSEMDKAWDSEGWFHSGDLGTLDADGYLTIVGRKKDMIIRGGRNINPAQIEEVLVRHPDVTEAAIVAVRDAVLGEQIGAAIVAAPGKSVPQLGDLTRFVVDAGLPKWCQPEYLLAISDLPRNAGGKIDKLKLSEEFEKLAKSPASELR</sequence>
<dbReference type="SUPFAM" id="SSF56801">
    <property type="entry name" value="Acetyl-CoA synthetase-like"/>
    <property type="match status" value="1"/>
</dbReference>
<name>A0A6G7VNB0_9RHOB</name>
<comment type="similarity">
    <text evidence="1">Belongs to the ATP-dependent AMP-binding enzyme family.</text>
</comment>
<organism evidence="5 6">
    <name type="scientific">Pontivivens nitratireducens</name>
    <dbReference type="NCBI Taxonomy" id="2758038"/>
    <lineage>
        <taxon>Bacteria</taxon>
        <taxon>Pseudomonadati</taxon>
        <taxon>Pseudomonadota</taxon>
        <taxon>Alphaproteobacteria</taxon>
        <taxon>Rhodobacterales</taxon>
        <taxon>Paracoccaceae</taxon>
        <taxon>Pontivivens</taxon>
    </lineage>
</organism>
<dbReference type="Pfam" id="PF13193">
    <property type="entry name" value="AMP-binding_C"/>
    <property type="match status" value="1"/>
</dbReference>
<evidence type="ECO:0000256" key="2">
    <source>
        <dbReference type="ARBA" id="ARBA00022598"/>
    </source>
</evidence>
<dbReference type="AlphaFoldDB" id="A0A6G7VNB0"/>
<evidence type="ECO:0000259" key="4">
    <source>
        <dbReference type="Pfam" id="PF13193"/>
    </source>
</evidence>
<dbReference type="Gene3D" id="3.40.50.980">
    <property type="match status" value="2"/>
</dbReference>
<dbReference type="KEGG" id="mon:G8E03_12895"/>
<evidence type="ECO:0000313" key="6">
    <source>
        <dbReference type="Proteomes" id="UP000500791"/>
    </source>
</evidence>
<dbReference type="RefSeq" id="WP_166192617.1">
    <property type="nucleotide sequence ID" value="NZ_CP049811.1"/>
</dbReference>
<dbReference type="PANTHER" id="PTHR43201:SF5">
    <property type="entry name" value="MEDIUM-CHAIN ACYL-COA LIGASE ACSF2, MITOCHONDRIAL"/>
    <property type="match status" value="1"/>
</dbReference>
<feature type="domain" description="AMP-binding enzyme C-terminal" evidence="4">
    <location>
        <begin position="462"/>
        <end position="539"/>
    </location>
</feature>
<dbReference type="EMBL" id="CP049811">
    <property type="protein sequence ID" value="QIK41573.1"/>
    <property type="molecule type" value="Genomic_DNA"/>
</dbReference>
<evidence type="ECO:0000259" key="3">
    <source>
        <dbReference type="Pfam" id="PF00501"/>
    </source>
</evidence>
<dbReference type="Gene3D" id="3.30.300.30">
    <property type="match status" value="1"/>
</dbReference>
<dbReference type="PANTHER" id="PTHR43201">
    <property type="entry name" value="ACYL-COA SYNTHETASE"/>
    <property type="match status" value="1"/>
</dbReference>
<dbReference type="Pfam" id="PF00501">
    <property type="entry name" value="AMP-binding"/>
    <property type="match status" value="1"/>
</dbReference>
<gene>
    <name evidence="5" type="ORF">G8E03_12895</name>
</gene>
<protein>
    <submittedName>
        <fullName evidence="5">AMP-binding protein</fullName>
    </submittedName>
</protein>
<evidence type="ECO:0000256" key="1">
    <source>
        <dbReference type="ARBA" id="ARBA00006432"/>
    </source>
</evidence>
<feature type="domain" description="AMP-dependent synthetase/ligase" evidence="3">
    <location>
        <begin position="34"/>
        <end position="411"/>
    </location>
</feature>
<dbReference type="InterPro" id="IPR045851">
    <property type="entry name" value="AMP-bd_C_sf"/>
</dbReference>
<keyword evidence="2" id="KW-0436">Ligase</keyword>